<protein>
    <submittedName>
        <fullName evidence="1">Uncharacterized protein</fullName>
    </submittedName>
</protein>
<dbReference type="Proteomes" id="UP000499080">
    <property type="component" value="Unassembled WGS sequence"/>
</dbReference>
<dbReference type="EMBL" id="BGPR01186753">
    <property type="protein sequence ID" value="GBM79314.1"/>
    <property type="molecule type" value="Genomic_DNA"/>
</dbReference>
<proteinExistence type="predicted"/>
<dbReference type="AlphaFoldDB" id="A0A4Y2INU7"/>
<evidence type="ECO:0000313" key="2">
    <source>
        <dbReference type="Proteomes" id="UP000499080"/>
    </source>
</evidence>
<accession>A0A4Y2INU7</accession>
<evidence type="ECO:0000313" key="1">
    <source>
        <dbReference type="EMBL" id="GBM79314.1"/>
    </source>
</evidence>
<gene>
    <name evidence="1" type="ORF">AVEN_24343_1</name>
</gene>
<keyword evidence="2" id="KW-1185">Reference proteome</keyword>
<reference evidence="1 2" key="1">
    <citation type="journal article" date="2019" name="Sci. Rep.">
        <title>Orb-weaving spider Araneus ventricosus genome elucidates the spidroin gene catalogue.</title>
        <authorList>
            <person name="Kono N."/>
            <person name="Nakamura H."/>
            <person name="Ohtoshi R."/>
            <person name="Moran D.A.P."/>
            <person name="Shinohara A."/>
            <person name="Yoshida Y."/>
            <person name="Fujiwara M."/>
            <person name="Mori M."/>
            <person name="Tomita M."/>
            <person name="Arakawa K."/>
        </authorList>
    </citation>
    <scope>NUCLEOTIDE SEQUENCE [LARGE SCALE GENOMIC DNA]</scope>
</reference>
<organism evidence="1 2">
    <name type="scientific">Araneus ventricosus</name>
    <name type="common">Orbweaver spider</name>
    <name type="synonym">Epeira ventricosa</name>
    <dbReference type="NCBI Taxonomy" id="182803"/>
    <lineage>
        <taxon>Eukaryota</taxon>
        <taxon>Metazoa</taxon>
        <taxon>Ecdysozoa</taxon>
        <taxon>Arthropoda</taxon>
        <taxon>Chelicerata</taxon>
        <taxon>Arachnida</taxon>
        <taxon>Araneae</taxon>
        <taxon>Araneomorphae</taxon>
        <taxon>Entelegynae</taxon>
        <taxon>Araneoidea</taxon>
        <taxon>Araneidae</taxon>
        <taxon>Araneus</taxon>
    </lineage>
</organism>
<feature type="non-terminal residue" evidence="1">
    <location>
        <position position="1"/>
    </location>
</feature>
<sequence>ICHDFGLKPSLLATLNKIKVRTENVLCSILEMDNNGADVARCDEEITGLHEAL</sequence>
<name>A0A4Y2INU7_ARAVE</name>
<comment type="caution">
    <text evidence="1">The sequence shown here is derived from an EMBL/GenBank/DDBJ whole genome shotgun (WGS) entry which is preliminary data.</text>
</comment>